<sequence length="761" mass="88608">MKHCIRRMHALPLFPLLAFTKYFSKHRTNVSQASPLSNGESPSSLSGHGPFSHLFDGMFIPRARPGIEWKHETATCKMFDHLVKSNKLEPLMEKYGLVLSEDLIFIKEMIEPKKVTDPWPYRGREKNKSFLYEIVSNKRNGVDVDKFDYFARDCHQLGLQTNFDHLRFFKFARVCEVDGWKQICVRDKEEDNMTEMFHTRYCLHRRAYQHKVTNIIERIVNYVVWETLNDFVTFSIRPVDNVFEQILNSTSTQLHLQGAREILERITSRDLYKFLGETRAETTMEIKMDYGMKDKDPIDEMNFYSKDDPTMARKRKRNDLCQVVHMWQATHRKQAQKITGVGLRYLTDADLEKIGIKCLGDRLKILHSLRKLWHMEAEPNKKTMTSNSSKKVATKRSHSGEGEDMSKTWPSLHEERKVTRVLVVTSGEGHGPFSHMFDGMFIPKARPGTTWKHEKASLAMFDYLVNDNGLKPVMEQHGLVLPEDLDFIKEQIAGPLDANAAQDQTWPYKGRPEDKSFLYEIVANKRNGIDVDKWDYFARDCYHLGIQNNFDYRRFLKFARVCKVDGQKHICTRDKEVGNLYDMFHTRNCLHRRAYQHKEKTHSWEADLARSTPQSGTQGVSLQPEDFVVNVISLDYGMKEKNPINNVRFYCKDDITKAIQIRKNQVSKLLPEQFAEQLIRVYFKKTDDRSLEAAKKHFVQWCMDMNFSKPRDGDIIAPELTPLKTSWSNNNEGEGDEGSSSRAVNHAAVNGQQKAKMQLFK</sequence>
<comment type="caution">
    <text evidence="1">The sequence shown here is derived from an EMBL/GenBank/DDBJ whole genome shotgun (WGS) entry which is preliminary data.</text>
</comment>
<evidence type="ECO:0000313" key="2">
    <source>
        <dbReference type="Proteomes" id="UP000793456"/>
    </source>
</evidence>
<name>A0ACD3RBE4_LARCR</name>
<accession>A0ACD3RBE4</accession>
<proteinExistence type="predicted"/>
<evidence type="ECO:0000313" key="1">
    <source>
        <dbReference type="EMBL" id="TMS16796.1"/>
    </source>
</evidence>
<reference evidence="1" key="1">
    <citation type="submission" date="2018-11" db="EMBL/GenBank/DDBJ databases">
        <title>The sequence and de novo assembly of Larimichthys crocea genome using PacBio and Hi-C technologies.</title>
        <authorList>
            <person name="Xu P."/>
            <person name="Chen B."/>
            <person name="Zhou Z."/>
            <person name="Ke Q."/>
            <person name="Wu Y."/>
            <person name="Bai H."/>
            <person name="Pu F."/>
        </authorList>
    </citation>
    <scope>NUCLEOTIDE SEQUENCE</scope>
    <source>
        <tissue evidence="1">Muscle</tissue>
    </source>
</reference>
<gene>
    <name evidence="1" type="ORF">E3U43_014089</name>
</gene>
<dbReference type="EMBL" id="CM011681">
    <property type="protein sequence ID" value="TMS16796.1"/>
    <property type="molecule type" value="Genomic_DNA"/>
</dbReference>
<keyword evidence="2" id="KW-1185">Reference proteome</keyword>
<protein>
    <submittedName>
        <fullName evidence="1">Uncharacterized protein</fullName>
    </submittedName>
</protein>
<dbReference type="Proteomes" id="UP000793456">
    <property type="component" value="Chromosome VIII"/>
</dbReference>
<organism evidence="1 2">
    <name type="scientific">Larimichthys crocea</name>
    <name type="common">Large yellow croaker</name>
    <name type="synonym">Pseudosciaena crocea</name>
    <dbReference type="NCBI Taxonomy" id="215358"/>
    <lineage>
        <taxon>Eukaryota</taxon>
        <taxon>Metazoa</taxon>
        <taxon>Chordata</taxon>
        <taxon>Craniata</taxon>
        <taxon>Vertebrata</taxon>
        <taxon>Euteleostomi</taxon>
        <taxon>Actinopterygii</taxon>
        <taxon>Neopterygii</taxon>
        <taxon>Teleostei</taxon>
        <taxon>Neoteleostei</taxon>
        <taxon>Acanthomorphata</taxon>
        <taxon>Eupercaria</taxon>
        <taxon>Sciaenidae</taxon>
        <taxon>Larimichthys</taxon>
    </lineage>
</organism>